<keyword evidence="9" id="KW-0833">Ubl conjugation pathway</keyword>
<keyword evidence="17" id="KW-1185">Reference proteome</keyword>
<dbReference type="FunCoup" id="A0A316VJ34">
    <property type="interactions" value="472"/>
</dbReference>
<keyword evidence="12 14" id="KW-0472">Membrane</keyword>
<feature type="transmembrane region" description="Helical" evidence="14">
    <location>
        <begin position="661"/>
        <end position="684"/>
    </location>
</feature>
<feature type="region of interest" description="Disordered" evidence="13">
    <location>
        <begin position="1277"/>
        <end position="1318"/>
    </location>
</feature>
<evidence type="ECO:0000256" key="8">
    <source>
        <dbReference type="ARBA" id="ARBA00022771"/>
    </source>
</evidence>
<evidence type="ECO:0000256" key="2">
    <source>
        <dbReference type="ARBA" id="ARBA00004141"/>
    </source>
</evidence>
<evidence type="ECO:0000256" key="12">
    <source>
        <dbReference type="ARBA" id="ARBA00023136"/>
    </source>
</evidence>
<keyword evidence="11 14" id="KW-1133">Transmembrane helix</keyword>
<feature type="transmembrane region" description="Helical" evidence="14">
    <location>
        <begin position="1224"/>
        <end position="1244"/>
    </location>
</feature>
<comment type="catalytic activity">
    <reaction evidence="1">
        <text>S-ubiquitinyl-[E2 ubiquitin-conjugating enzyme]-L-cysteine + [acceptor protein]-L-lysine = [E2 ubiquitin-conjugating enzyme]-L-cysteine + N(6)-ubiquitinyl-[acceptor protein]-L-lysine.</text>
        <dbReference type="EC" id="2.3.2.27"/>
    </reaction>
</comment>
<feature type="compositionally biased region" description="Polar residues" evidence="13">
    <location>
        <begin position="1277"/>
        <end position="1292"/>
    </location>
</feature>
<dbReference type="OrthoDB" id="264354at2759"/>
<evidence type="ECO:0000256" key="9">
    <source>
        <dbReference type="ARBA" id="ARBA00022786"/>
    </source>
</evidence>
<dbReference type="InParanoid" id="A0A316VJ34"/>
<feature type="transmembrane region" description="Helical" evidence="14">
    <location>
        <begin position="713"/>
        <end position="731"/>
    </location>
</feature>
<keyword evidence="5" id="KW-0808">Transferase</keyword>
<evidence type="ECO:0000256" key="14">
    <source>
        <dbReference type="SAM" id="Phobius"/>
    </source>
</evidence>
<name>A0A316VJ34_9BASI</name>
<reference evidence="16 17" key="1">
    <citation type="journal article" date="2018" name="Mol. Biol. Evol.">
        <title>Broad Genomic Sampling Reveals a Smut Pathogenic Ancestry of the Fungal Clade Ustilaginomycotina.</title>
        <authorList>
            <person name="Kijpornyongpan T."/>
            <person name="Mondo S.J."/>
            <person name="Barry K."/>
            <person name="Sandor L."/>
            <person name="Lee J."/>
            <person name="Lipzen A."/>
            <person name="Pangilinan J."/>
            <person name="LaButti K."/>
            <person name="Hainaut M."/>
            <person name="Henrissat B."/>
            <person name="Grigoriev I.V."/>
            <person name="Spatafora J.W."/>
            <person name="Aime M.C."/>
        </authorList>
    </citation>
    <scope>NUCLEOTIDE SEQUENCE [LARGE SCALE GENOMIC DNA]</scope>
    <source>
        <strain evidence="16 17">MCA 3882</strain>
    </source>
</reference>
<keyword evidence="7" id="KW-0479">Metal-binding</keyword>
<feature type="transmembrane region" description="Helical" evidence="14">
    <location>
        <begin position="1033"/>
        <end position="1052"/>
    </location>
</feature>
<dbReference type="FunFam" id="3.30.40.10:FF:000287">
    <property type="entry name" value="RING finger membrane protein"/>
    <property type="match status" value="1"/>
</dbReference>
<evidence type="ECO:0000313" key="17">
    <source>
        <dbReference type="Proteomes" id="UP000245771"/>
    </source>
</evidence>
<dbReference type="SMART" id="SM00744">
    <property type="entry name" value="RINGv"/>
    <property type="match status" value="1"/>
</dbReference>
<evidence type="ECO:0000256" key="13">
    <source>
        <dbReference type="SAM" id="MobiDB-lite"/>
    </source>
</evidence>
<evidence type="ECO:0000256" key="5">
    <source>
        <dbReference type="ARBA" id="ARBA00022679"/>
    </source>
</evidence>
<dbReference type="RefSeq" id="XP_025357858.1">
    <property type="nucleotide sequence ID" value="XM_025501616.1"/>
</dbReference>
<evidence type="ECO:0000256" key="11">
    <source>
        <dbReference type="ARBA" id="ARBA00022989"/>
    </source>
</evidence>
<dbReference type="GO" id="GO:0005789">
    <property type="term" value="C:endoplasmic reticulum membrane"/>
    <property type="evidence" value="ECO:0007669"/>
    <property type="project" value="TreeGrafter"/>
</dbReference>
<feature type="transmembrane region" description="Helical" evidence="14">
    <location>
        <begin position="978"/>
        <end position="998"/>
    </location>
</feature>
<keyword evidence="8" id="KW-0863">Zinc-finger</keyword>
<feature type="compositionally biased region" description="Polar residues" evidence="13">
    <location>
        <begin position="322"/>
        <end position="333"/>
    </location>
</feature>
<evidence type="ECO:0000256" key="7">
    <source>
        <dbReference type="ARBA" id="ARBA00022723"/>
    </source>
</evidence>
<dbReference type="GO" id="GO:0008270">
    <property type="term" value="F:zinc ion binding"/>
    <property type="evidence" value="ECO:0007669"/>
    <property type="project" value="UniProtKB-KW"/>
</dbReference>
<dbReference type="InterPro" id="IPR013083">
    <property type="entry name" value="Znf_RING/FYVE/PHD"/>
</dbReference>
<feature type="transmembrane region" description="Helical" evidence="14">
    <location>
        <begin position="1189"/>
        <end position="1212"/>
    </location>
</feature>
<evidence type="ECO:0000259" key="15">
    <source>
        <dbReference type="PROSITE" id="PS51292"/>
    </source>
</evidence>
<evidence type="ECO:0000256" key="6">
    <source>
        <dbReference type="ARBA" id="ARBA00022692"/>
    </source>
</evidence>
<feature type="transmembrane region" description="Helical" evidence="14">
    <location>
        <begin position="814"/>
        <end position="833"/>
    </location>
</feature>
<evidence type="ECO:0000256" key="10">
    <source>
        <dbReference type="ARBA" id="ARBA00022833"/>
    </source>
</evidence>
<evidence type="ECO:0000256" key="3">
    <source>
        <dbReference type="ARBA" id="ARBA00004906"/>
    </source>
</evidence>
<dbReference type="PROSITE" id="PS51292">
    <property type="entry name" value="ZF_RING_CH"/>
    <property type="match status" value="1"/>
</dbReference>
<dbReference type="Pfam" id="PF23113">
    <property type="entry name" value="MARCHF6_C"/>
    <property type="match status" value="1"/>
</dbReference>
<feature type="region of interest" description="Disordered" evidence="13">
    <location>
        <begin position="307"/>
        <end position="354"/>
    </location>
</feature>
<organism evidence="16 17">
    <name type="scientific">Meira miltonrushii</name>
    <dbReference type="NCBI Taxonomy" id="1280837"/>
    <lineage>
        <taxon>Eukaryota</taxon>
        <taxon>Fungi</taxon>
        <taxon>Dikarya</taxon>
        <taxon>Basidiomycota</taxon>
        <taxon>Ustilaginomycotina</taxon>
        <taxon>Exobasidiomycetes</taxon>
        <taxon>Exobasidiales</taxon>
        <taxon>Brachybasidiaceae</taxon>
        <taxon>Meira</taxon>
    </lineage>
</organism>
<comment type="pathway">
    <text evidence="3">Protein modification; protein ubiquitination.</text>
</comment>
<dbReference type="Pfam" id="PF12906">
    <property type="entry name" value="RINGv"/>
    <property type="match status" value="1"/>
</dbReference>
<dbReference type="EC" id="2.3.2.27" evidence="4"/>
<dbReference type="PANTHER" id="PTHR13145:SF0">
    <property type="entry name" value="E3 UBIQUITIN-PROTEIN LIGASE MARCHF6"/>
    <property type="match status" value="1"/>
</dbReference>
<sequence>MDEGDTCRICRTGAEEDTPLYHPCKCSGSIAKVHQDCLIEWLQHSKKKSCELCHTELRFHKVYSPSMPVKLPLYLYIRRLILKILQAFRFALRAVFVGTAWLALLPLGNLYIWRLHFFTVDALVWGITGNDVPTPQVRLNASMTANDSSSLATSVFSAANATLTAISSNADSQQHSPDTIRIPFPLLFLDKLIMRTLNHADYRRILDTLAHDTFEGQILTCAVVVLFVALFLLREWCLQNMPQQVDGLQFDPNPPQAPVNRPAIAEAPAFPANRPEDVRPIAAFNQQPAPLAGNPFQDVVVPQEHLREGNGHREQEDDSDVSDNNAATAGSDDNSIDENREERHEAREQRAPNFEAQLDHFLNGLNNEEDEDHQNNNEAEQIDRRIQQLFRPAEDRNENINQAEVQAREPQIRPPPIVMGNQNLANPAPNIDAADWEDEGENGERLEDDLEGMMEAIGMRGPLINLITNMTMMFVLCSFILTVFVALPYGIGRTIGVGHNMAKLVTLPVRLLRLLTDPLVDWMVDYCKSIFVSLYGAQKSQSAGPALVRGAPSILRKWWSGSGNSAAVVLSVKDASGMTGPGQALKTTLFALGGNVLQSSRQVYSELDAKTYARTSSDRAFCIGLGHFYWLIGLAIQNRLSDVYIRWNLRALKTFVDQQIVVLKVLGFIVLELVVFPLCCGILTDLSLHPLWEGVTIHSRIALIQSKPFSVCFTLWSLGTLYMFALAQFVAHTRSIVRPGVLCFVRDAGDPNFHPIKDILERRSLEQLRKIGISGIIYSSILAVTLGLCTRIVAWTTYGILPLNWNVHQTFSSVGFELVGIAVLLPVAAKAWFPGHWLKRAAKRWWRSTAHALSISSYLIGGRYPNEEVPTNSWDSLKGWLLDHLRSIGVVAEQDQLTDENEVTTKGSIAWGGYGRVPADDHAIMSSPLVIRTDASGQPIEARGKEAMKAQVEAIEKVTTKKPQYTVVHLPDQFRARIITLFVAIWLTLCTILLTIFLPPLLIGRSTIQVIKWQGSRNVTLAQQHNAPMHDGLAWFVGCCVFGISHTVGSKLQRMYLKMRTSSNATRRFGKHVRRFLQRCALIFLFGIVTSTSLGILVEMYVNGLTRIFTGSARMPDISLFHVWSMGLMEQHLAYEVVRIRRGRTFRPDWENASMRSLSNHTLGPMYALLDVQNGGWRKPKLMTMIKKAFLPAISIHALAIGVPIFACHLIAKFNKDAAEELRAANISIIYAICLSYGTVSLLLQNITNLMNSWTDILKDEHFLISTELKNYQANLSSENASGDQSNGQATEPANALPDRGDARLNAEGPIPEALLRP</sequence>
<accession>A0A316VJ34</accession>
<dbReference type="InterPro" id="IPR056521">
    <property type="entry name" value="MARCHF6-like_C"/>
</dbReference>
<feature type="transmembrane region" description="Helical" evidence="14">
    <location>
        <begin position="771"/>
        <end position="794"/>
    </location>
</feature>
<dbReference type="GeneID" id="37023397"/>
<dbReference type="Proteomes" id="UP000245771">
    <property type="component" value="Unassembled WGS sequence"/>
</dbReference>
<dbReference type="CDD" id="cd16702">
    <property type="entry name" value="RING_CH-C4HC3_MARCH6"/>
    <property type="match status" value="1"/>
</dbReference>
<keyword evidence="10" id="KW-0862">Zinc</keyword>
<evidence type="ECO:0000256" key="1">
    <source>
        <dbReference type="ARBA" id="ARBA00000900"/>
    </source>
</evidence>
<dbReference type="SUPFAM" id="SSF57850">
    <property type="entry name" value="RING/U-box"/>
    <property type="match status" value="1"/>
</dbReference>
<protein>
    <recommendedName>
        <fullName evidence="4">RING-type E3 ubiquitin transferase</fullName>
        <ecNumber evidence="4">2.3.2.27</ecNumber>
    </recommendedName>
</protein>
<dbReference type="STRING" id="1280837.A0A316VJ34"/>
<evidence type="ECO:0000313" key="16">
    <source>
        <dbReference type="EMBL" id="PWN37556.1"/>
    </source>
</evidence>
<dbReference type="EMBL" id="KZ819602">
    <property type="protein sequence ID" value="PWN37556.1"/>
    <property type="molecule type" value="Genomic_DNA"/>
</dbReference>
<feature type="transmembrane region" description="Helical" evidence="14">
    <location>
        <begin position="1076"/>
        <end position="1098"/>
    </location>
</feature>
<dbReference type="GO" id="GO:0061630">
    <property type="term" value="F:ubiquitin protein ligase activity"/>
    <property type="evidence" value="ECO:0007669"/>
    <property type="project" value="UniProtKB-EC"/>
</dbReference>
<dbReference type="Gene3D" id="3.30.40.10">
    <property type="entry name" value="Zinc/RING finger domain, C3HC4 (zinc finger)"/>
    <property type="match status" value="1"/>
</dbReference>
<feature type="compositionally biased region" description="Basic and acidic residues" evidence="13">
    <location>
        <begin position="337"/>
        <end position="350"/>
    </location>
</feature>
<comment type="subcellular location">
    <subcellularLocation>
        <location evidence="2">Membrane</location>
        <topology evidence="2">Multi-pass membrane protein</topology>
    </subcellularLocation>
</comment>
<gene>
    <name evidence="16" type="ORF">FA14DRAFT_187648</name>
</gene>
<feature type="transmembrane region" description="Helical" evidence="14">
    <location>
        <begin position="1118"/>
        <end position="1138"/>
    </location>
</feature>
<evidence type="ECO:0000256" key="4">
    <source>
        <dbReference type="ARBA" id="ARBA00012483"/>
    </source>
</evidence>
<proteinExistence type="predicted"/>
<dbReference type="InterPro" id="IPR011016">
    <property type="entry name" value="Znf_RING-CH"/>
</dbReference>
<feature type="transmembrane region" description="Helical" evidence="14">
    <location>
        <begin position="463"/>
        <end position="491"/>
    </location>
</feature>
<feature type="domain" description="RING-CH-type" evidence="15">
    <location>
        <begin position="1"/>
        <end position="60"/>
    </location>
</feature>
<dbReference type="PANTHER" id="PTHR13145">
    <property type="entry name" value="SSM4 PROTEIN"/>
    <property type="match status" value="1"/>
</dbReference>
<keyword evidence="6 14" id="KW-0812">Transmembrane</keyword>
<feature type="transmembrane region" description="Helical" evidence="14">
    <location>
        <begin position="90"/>
        <end position="113"/>
    </location>
</feature>
<dbReference type="GO" id="GO:0036503">
    <property type="term" value="P:ERAD pathway"/>
    <property type="evidence" value="ECO:0007669"/>
    <property type="project" value="TreeGrafter"/>
</dbReference>